<proteinExistence type="predicted"/>
<evidence type="ECO:0000313" key="1">
    <source>
        <dbReference type="EMBL" id="GAA3381650.1"/>
    </source>
</evidence>
<gene>
    <name evidence="1" type="ORF">GCM10020369_00410</name>
</gene>
<dbReference type="Proteomes" id="UP001501676">
    <property type="component" value="Unassembled WGS sequence"/>
</dbReference>
<accession>A0ABP6SPI9</accession>
<reference evidence="2" key="1">
    <citation type="journal article" date="2019" name="Int. J. Syst. Evol. Microbiol.">
        <title>The Global Catalogue of Microorganisms (GCM) 10K type strain sequencing project: providing services to taxonomists for standard genome sequencing and annotation.</title>
        <authorList>
            <consortium name="The Broad Institute Genomics Platform"/>
            <consortium name="The Broad Institute Genome Sequencing Center for Infectious Disease"/>
            <person name="Wu L."/>
            <person name="Ma J."/>
        </authorList>
    </citation>
    <scope>NUCLEOTIDE SEQUENCE [LARGE SCALE GENOMIC DNA]</scope>
    <source>
        <strain evidence="2">JCM 9458</strain>
    </source>
</reference>
<comment type="caution">
    <text evidence="1">The sequence shown here is derived from an EMBL/GenBank/DDBJ whole genome shotgun (WGS) entry which is preliminary data.</text>
</comment>
<sequence>MAAEPSLPELLEAQRAQREALTEACVVADAEDGVAQARCAAILDDFAGSVQRLAARAAELAAVTREGGPRADVVAATSAVDAARADVMRAQLRVVDEWTEITRARLDRAQELSQQVSRVCASTSALTTPD</sequence>
<dbReference type="EMBL" id="BAAAYN010000001">
    <property type="protein sequence ID" value="GAA3381650.1"/>
    <property type="molecule type" value="Genomic_DNA"/>
</dbReference>
<protein>
    <submittedName>
        <fullName evidence="1">Uncharacterized protein</fullName>
    </submittedName>
</protein>
<dbReference type="RefSeq" id="WP_345725833.1">
    <property type="nucleotide sequence ID" value="NZ_BAAAYN010000001.1"/>
</dbReference>
<keyword evidence="2" id="KW-1185">Reference proteome</keyword>
<evidence type="ECO:0000313" key="2">
    <source>
        <dbReference type="Proteomes" id="UP001501676"/>
    </source>
</evidence>
<name>A0ABP6SPI9_9ACTN</name>
<organism evidence="1 2">
    <name type="scientific">Cryptosporangium minutisporangium</name>
    <dbReference type="NCBI Taxonomy" id="113569"/>
    <lineage>
        <taxon>Bacteria</taxon>
        <taxon>Bacillati</taxon>
        <taxon>Actinomycetota</taxon>
        <taxon>Actinomycetes</taxon>
        <taxon>Cryptosporangiales</taxon>
        <taxon>Cryptosporangiaceae</taxon>
        <taxon>Cryptosporangium</taxon>
    </lineage>
</organism>